<dbReference type="GO" id="GO:0016137">
    <property type="term" value="P:glycoside metabolic process"/>
    <property type="evidence" value="ECO:0007669"/>
    <property type="project" value="UniProtKB-ARBA"/>
</dbReference>
<organism evidence="2 3">
    <name type="scientific">Murinocardiopsis flavida</name>
    <dbReference type="NCBI Taxonomy" id="645275"/>
    <lineage>
        <taxon>Bacteria</taxon>
        <taxon>Bacillati</taxon>
        <taxon>Actinomycetota</taxon>
        <taxon>Actinomycetes</taxon>
        <taxon>Streptosporangiales</taxon>
        <taxon>Nocardiopsidaceae</taxon>
        <taxon>Murinocardiopsis</taxon>
    </lineage>
</organism>
<evidence type="ECO:0000256" key="1">
    <source>
        <dbReference type="ARBA" id="ARBA00022833"/>
    </source>
</evidence>
<dbReference type="GO" id="GO:0016811">
    <property type="term" value="F:hydrolase activity, acting on carbon-nitrogen (but not peptide) bonds, in linear amides"/>
    <property type="evidence" value="ECO:0007669"/>
    <property type="project" value="TreeGrafter"/>
</dbReference>
<dbReference type="InterPro" id="IPR024078">
    <property type="entry name" value="LmbE-like_dom_sf"/>
</dbReference>
<evidence type="ECO:0000313" key="2">
    <source>
        <dbReference type="EMBL" id="PSK93783.1"/>
    </source>
</evidence>
<protein>
    <submittedName>
        <fullName evidence="2">LmbE family N-acetylglucosaminyl deacetylase</fullName>
    </submittedName>
</protein>
<dbReference type="PANTHER" id="PTHR12993:SF28">
    <property type="entry name" value="LMBE FAMILY PROTEIN"/>
    <property type="match status" value="1"/>
</dbReference>
<comment type="caution">
    <text evidence="2">The sequence shown here is derived from an EMBL/GenBank/DDBJ whole genome shotgun (WGS) entry which is preliminary data.</text>
</comment>
<sequence length="245" mass="26441">MERPGELGAMPTDWRRGLVVVAHPDDIEYGAAAAVAAWTAAGRDLRYVLATRGEAGIAGLAPAESGPLREAEQRASAAVVGVTDVEFLDHPDGRLESGLRLRRDVAAALRRHRPELVVTLNHRDVFAPRHWNSSDHRILGRTVLDAVADAANEWIFPELADAGFAPWDGVRWVAAAASPEPTHSVDVTGFTDLAVESLSAHRRYLEALSSLPVAEQARGQIDAVTRDPRDPDGPRTVAFELFPSG</sequence>
<keyword evidence="3" id="KW-1185">Reference proteome</keyword>
<dbReference type="Gene3D" id="3.40.50.10320">
    <property type="entry name" value="LmbE-like"/>
    <property type="match status" value="1"/>
</dbReference>
<dbReference type="SUPFAM" id="SSF102588">
    <property type="entry name" value="LmbE-like"/>
    <property type="match status" value="1"/>
</dbReference>
<gene>
    <name evidence="2" type="ORF">CLV63_116190</name>
</gene>
<dbReference type="RefSeq" id="WP_211301413.1">
    <property type="nucleotide sequence ID" value="NZ_PYGA01000016.1"/>
</dbReference>
<dbReference type="Proteomes" id="UP000240542">
    <property type="component" value="Unassembled WGS sequence"/>
</dbReference>
<dbReference type="EMBL" id="PYGA01000016">
    <property type="protein sequence ID" value="PSK93783.1"/>
    <property type="molecule type" value="Genomic_DNA"/>
</dbReference>
<dbReference type="AlphaFoldDB" id="A0A2P8D998"/>
<proteinExistence type="predicted"/>
<reference evidence="2 3" key="1">
    <citation type="submission" date="2018-03" db="EMBL/GenBank/DDBJ databases">
        <title>Genomic Encyclopedia of Archaeal and Bacterial Type Strains, Phase II (KMG-II): from individual species to whole genera.</title>
        <authorList>
            <person name="Goeker M."/>
        </authorList>
    </citation>
    <scope>NUCLEOTIDE SEQUENCE [LARGE SCALE GENOMIC DNA]</scope>
    <source>
        <strain evidence="2 3">DSM 45312</strain>
    </source>
</reference>
<accession>A0A2P8D998</accession>
<keyword evidence="1" id="KW-0862">Zinc</keyword>
<dbReference type="InterPro" id="IPR003737">
    <property type="entry name" value="GlcNAc_PI_deacetylase-related"/>
</dbReference>
<evidence type="ECO:0000313" key="3">
    <source>
        <dbReference type="Proteomes" id="UP000240542"/>
    </source>
</evidence>
<dbReference type="Pfam" id="PF02585">
    <property type="entry name" value="PIG-L"/>
    <property type="match status" value="1"/>
</dbReference>
<dbReference type="PANTHER" id="PTHR12993">
    <property type="entry name" value="N-ACETYLGLUCOSAMINYL-PHOSPHATIDYLINOSITOL DE-N-ACETYLASE-RELATED"/>
    <property type="match status" value="1"/>
</dbReference>
<name>A0A2P8D998_9ACTN</name>